<dbReference type="OrthoDB" id="9811176at2"/>
<dbReference type="InterPro" id="IPR027417">
    <property type="entry name" value="P-loop_NTPase"/>
</dbReference>
<comment type="caution">
    <text evidence="2">The sequence shown here is derived from an EMBL/GenBank/DDBJ whole genome shotgun (WGS) entry which is preliminary data.</text>
</comment>
<dbReference type="NCBIfam" id="NF033429">
    <property type="entry name" value="ImuA_translesion"/>
    <property type="match status" value="1"/>
</dbReference>
<keyword evidence="3" id="KW-1185">Reference proteome</keyword>
<name>A0A4Q7NDX3_9BURK</name>
<dbReference type="Gene3D" id="3.40.50.300">
    <property type="entry name" value="P-loop containing nucleotide triphosphate hydrolases"/>
    <property type="match status" value="1"/>
</dbReference>
<organism evidence="2 3">
    <name type="scientific">Pigmentiphaga kullae</name>
    <dbReference type="NCBI Taxonomy" id="151784"/>
    <lineage>
        <taxon>Bacteria</taxon>
        <taxon>Pseudomonadati</taxon>
        <taxon>Pseudomonadota</taxon>
        <taxon>Betaproteobacteria</taxon>
        <taxon>Burkholderiales</taxon>
        <taxon>Alcaligenaceae</taxon>
        <taxon>Pigmentiphaga</taxon>
    </lineage>
</organism>
<dbReference type="Proteomes" id="UP000292445">
    <property type="component" value="Unassembled WGS sequence"/>
</dbReference>
<evidence type="ECO:0000256" key="1">
    <source>
        <dbReference type="SAM" id="MobiDB-lite"/>
    </source>
</evidence>
<feature type="region of interest" description="Disordered" evidence="1">
    <location>
        <begin position="217"/>
        <end position="250"/>
    </location>
</feature>
<dbReference type="RefSeq" id="WP_130358798.1">
    <property type="nucleotide sequence ID" value="NZ_SGXC01000002.1"/>
</dbReference>
<dbReference type="AlphaFoldDB" id="A0A4Q7NDX3"/>
<accession>A0A4Q7NDX3</accession>
<gene>
    <name evidence="2" type="ORF">EV675_3827</name>
</gene>
<feature type="compositionally biased region" description="Basic and acidic residues" evidence="1">
    <location>
        <begin position="240"/>
        <end position="250"/>
    </location>
</feature>
<dbReference type="InterPro" id="IPR047610">
    <property type="entry name" value="ImuA_translesion"/>
</dbReference>
<dbReference type="EMBL" id="SGXC01000002">
    <property type="protein sequence ID" value="RZS81206.1"/>
    <property type="molecule type" value="Genomic_DNA"/>
</dbReference>
<evidence type="ECO:0000313" key="2">
    <source>
        <dbReference type="EMBL" id="RZS81206.1"/>
    </source>
</evidence>
<proteinExistence type="predicted"/>
<evidence type="ECO:0000313" key="3">
    <source>
        <dbReference type="Proteomes" id="UP000292445"/>
    </source>
</evidence>
<dbReference type="SUPFAM" id="SSF52540">
    <property type="entry name" value="P-loop containing nucleoside triphosphate hydrolases"/>
    <property type="match status" value="1"/>
</dbReference>
<reference evidence="2 3" key="1">
    <citation type="submission" date="2019-02" db="EMBL/GenBank/DDBJ databases">
        <title>Genomic Encyclopedia of Type Strains, Phase IV (KMG-IV): sequencing the most valuable type-strain genomes for metagenomic binning, comparative biology and taxonomic classification.</title>
        <authorList>
            <person name="Goeker M."/>
        </authorList>
    </citation>
    <scope>NUCLEOTIDE SEQUENCE [LARGE SCALE GENOMIC DNA]</scope>
    <source>
        <strain evidence="2 3">K24</strain>
    </source>
</reference>
<sequence>MSSAGISTPRASTAIHPLLWRGSQLARNRRPGLDTGHAELSRQLPDGGWPLGSLTELLLPRPGIGEIRLLLPALRQLPAQRSIVLLHPPHQPSIQAWQTHRLSSRQLLWIAPAQAADALWAAEQVLKQGHCGALLYWASRPPVIALRRLHLAAQAGDTAFFLFRPAESARQASPAPLRLLLHPAGDQLRVDILKRRGPVHDATLLVPLAPSRAVAATGPVPDFSESSHAPVDQRLPDPAQPRRAEPVLAG</sequence>
<protein>
    <submittedName>
        <fullName evidence="2">Protein ImuA</fullName>
    </submittedName>
</protein>